<dbReference type="EC" id="2.4.99.17" evidence="10 13"/>
<dbReference type="Gene3D" id="3.40.1780.10">
    <property type="entry name" value="QueA-like"/>
    <property type="match status" value="1"/>
</dbReference>
<dbReference type="InterPro" id="IPR042118">
    <property type="entry name" value="QueA_dom1"/>
</dbReference>
<keyword evidence="5 13" id="KW-0808">Transferase</keyword>
<evidence type="ECO:0000256" key="3">
    <source>
        <dbReference type="ARBA" id="ARBA00011245"/>
    </source>
</evidence>
<evidence type="ECO:0000256" key="2">
    <source>
        <dbReference type="ARBA" id="ARBA00004691"/>
    </source>
</evidence>
<comment type="catalytic activity">
    <reaction evidence="8 13">
        <text>7-aminomethyl-7-carbaguanosine(34) in tRNA + S-adenosyl-L-methionine = epoxyqueuosine(34) in tRNA + adenine + L-methionine + 2 H(+)</text>
        <dbReference type="Rhea" id="RHEA:32155"/>
        <dbReference type="Rhea" id="RHEA-COMP:10342"/>
        <dbReference type="Rhea" id="RHEA-COMP:18582"/>
        <dbReference type="ChEBI" id="CHEBI:15378"/>
        <dbReference type="ChEBI" id="CHEBI:16708"/>
        <dbReference type="ChEBI" id="CHEBI:57844"/>
        <dbReference type="ChEBI" id="CHEBI:59789"/>
        <dbReference type="ChEBI" id="CHEBI:82833"/>
        <dbReference type="ChEBI" id="CHEBI:194443"/>
        <dbReference type="EC" id="2.4.99.17"/>
    </reaction>
</comment>
<keyword evidence="4 13" id="KW-0963">Cytoplasm</keyword>
<comment type="similarity">
    <text evidence="9 13">Belongs to the QueA family.</text>
</comment>
<evidence type="ECO:0000256" key="7">
    <source>
        <dbReference type="ARBA" id="ARBA00022785"/>
    </source>
</evidence>
<keyword evidence="6 13" id="KW-0949">S-adenosyl-L-methionine</keyword>
<evidence type="ECO:0000256" key="13">
    <source>
        <dbReference type="HAMAP-Rule" id="MF_00113"/>
    </source>
</evidence>
<dbReference type="Proteomes" id="UP000011686">
    <property type="component" value="Chromosome"/>
</dbReference>
<comment type="subunit">
    <text evidence="3 13">Monomer.</text>
</comment>
<reference evidence="14 15" key="1">
    <citation type="journal article" date="2013" name="Genome Biol. Evol.">
        <title>Genome evolution and phylogenomic analysis of candidatus kinetoplastibacterium, the betaproteobacterial endosymbionts of strigomonas and angomonas.</title>
        <authorList>
            <person name="Alves J.M."/>
            <person name="Serrano M.G."/>
            <person name="Maia da Silva F."/>
            <person name="Voegtly L.J."/>
            <person name="Matveyev A.V."/>
            <person name="Teixeira M.M."/>
            <person name="Camargo E.P."/>
            <person name="Buck G.A."/>
        </authorList>
    </citation>
    <scope>NUCLEOTIDE SEQUENCE [LARGE SCALE GENOMIC DNA]</scope>
    <source>
        <strain evidence="14 15">TCC036E</strain>
    </source>
</reference>
<dbReference type="HAMAP" id="MF_00113">
    <property type="entry name" value="QueA"/>
    <property type="match status" value="1"/>
</dbReference>
<evidence type="ECO:0000256" key="9">
    <source>
        <dbReference type="ARBA" id="ARBA00061210"/>
    </source>
</evidence>
<dbReference type="PANTHER" id="PTHR30307">
    <property type="entry name" value="S-ADENOSYLMETHIONINE:TRNA RIBOSYLTRANSFERASE-ISOMERASE"/>
    <property type="match status" value="1"/>
</dbReference>
<evidence type="ECO:0000313" key="14">
    <source>
        <dbReference type="EMBL" id="AGF47418.1"/>
    </source>
</evidence>
<dbReference type="GO" id="GO:0051075">
    <property type="term" value="F:S-adenosylmethionine:tRNA ribosyltransferase-isomerase activity"/>
    <property type="evidence" value="ECO:0007669"/>
    <property type="project" value="UniProtKB-EC"/>
</dbReference>
<dbReference type="UniPathway" id="UPA00392"/>
<dbReference type="InterPro" id="IPR003699">
    <property type="entry name" value="QueA"/>
</dbReference>
<dbReference type="PANTHER" id="PTHR30307:SF0">
    <property type="entry name" value="S-ADENOSYLMETHIONINE:TRNA RIBOSYLTRANSFERASE-ISOMERASE"/>
    <property type="match status" value="1"/>
</dbReference>
<keyword evidence="15" id="KW-1185">Reference proteome</keyword>
<dbReference type="GO" id="GO:0008616">
    <property type="term" value="P:tRNA queuosine(34) biosynthetic process"/>
    <property type="evidence" value="ECO:0007669"/>
    <property type="project" value="UniProtKB-UniRule"/>
</dbReference>
<proteinExistence type="inferred from homology"/>
<organism evidence="14 15">
    <name type="scientific">Candidatus Kinetoplastidibacterium crithidiae TCC036E</name>
    <dbReference type="NCBI Taxonomy" id="1208918"/>
    <lineage>
        <taxon>Bacteria</taxon>
        <taxon>Pseudomonadati</taxon>
        <taxon>Pseudomonadota</taxon>
        <taxon>Betaproteobacteria</taxon>
        <taxon>Candidatus Kinetoplastidibacterium</taxon>
    </lineage>
</organism>
<evidence type="ECO:0000256" key="5">
    <source>
        <dbReference type="ARBA" id="ARBA00022679"/>
    </source>
</evidence>
<dbReference type="GO" id="GO:0005737">
    <property type="term" value="C:cytoplasm"/>
    <property type="evidence" value="ECO:0007669"/>
    <property type="project" value="UniProtKB-SubCell"/>
</dbReference>
<evidence type="ECO:0000256" key="11">
    <source>
        <dbReference type="ARBA" id="ARBA00069325"/>
    </source>
</evidence>
<keyword evidence="14" id="KW-0413">Isomerase</keyword>
<dbReference type="Pfam" id="PF02547">
    <property type="entry name" value="Queuosine_synth"/>
    <property type="match status" value="1"/>
</dbReference>
<dbReference type="SUPFAM" id="SSF111337">
    <property type="entry name" value="QueA-like"/>
    <property type="match status" value="1"/>
</dbReference>
<evidence type="ECO:0000256" key="10">
    <source>
        <dbReference type="ARBA" id="ARBA00066503"/>
    </source>
</evidence>
<evidence type="ECO:0000256" key="12">
    <source>
        <dbReference type="ARBA" id="ARBA00076160"/>
    </source>
</evidence>
<dbReference type="Gene3D" id="2.40.10.240">
    <property type="entry name" value="QueA-like"/>
    <property type="match status" value="1"/>
</dbReference>
<comment type="function">
    <text evidence="13">Transfers and isomerizes the ribose moiety from AdoMet to the 7-aminomethyl group of 7-deazaguanine (preQ1-tRNA) to give epoxyqueuosine (oQ-tRNA).</text>
</comment>
<dbReference type="InterPro" id="IPR036100">
    <property type="entry name" value="QueA_sf"/>
</dbReference>
<protein>
    <recommendedName>
        <fullName evidence="11 13">S-adenosylmethionine:tRNA ribosyltransferase-isomerase</fullName>
        <ecNumber evidence="10 13">2.4.99.17</ecNumber>
    </recommendedName>
    <alternativeName>
        <fullName evidence="12 13">Queuosine biosynthesis protein QueA</fullName>
    </alternativeName>
</protein>
<dbReference type="PATRIC" id="fig|1208918.3.peg.114"/>
<gene>
    <name evidence="13" type="primary">queA</name>
    <name evidence="14" type="ORF">CDEE_0348</name>
</gene>
<accession>M1L3U9</accession>
<dbReference type="InterPro" id="IPR042119">
    <property type="entry name" value="QueA_dom2"/>
</dbReference>
<evidence type="ECO:0000256" key="8">
    <source>
        <dbReference type="ARBA" id="ARBA00052751"/>
    </source>
</evidence>
<dbReference type="eggNOG" id="COG0809">
    <property type="taxonomic scope" value="Bacteria"/>
</dbReference>
<comment type="subcellular location">
    <subcellularLocation>
        <location evidence="1 13">Cytoplasm</location>
    </subcellularLocation>
</comment>
<evidence type="ECO:0000256" key="1">
    <source>
        <dbReference type="ARBA" id="ARBA00004496"/>
    </source>
</evidence>
<name>M1L3U9_9PROT</name>
<dbReference type="NCBIfam" id="NF001140">
    <property type="entry name" value="PRK00147.1"/>
    <property type="match status" value="1"/>
</dbReference>
<keyword evidence="7 13" id="KW-0671">Queuosine biosynthesis</keyword>
<dbReference type="EMBL" id="CP003804">
    <property type="protein sequence ID" value="AGF47418.1"/>
    <property type="molecule type" value="Genomic_DNA"/>
</dbReference>
<sequence length="353" mass="40477">MQPLSLEKKFFEYILPEDLIAQSPSKERSSSRLLYVDHNKKMHDLYFYNIVNLMKKGDLLIFNNTKVIKARLSGHKESGGKIEIMIERILNNNRALAQIKSNKPIRDNTKIFISDRTYAIIEKRHNDFFELKFSDCINKILDQYGRIPLPPYIKKNIDEIDELRYQTVYAKLSGAVAAPTAGLHFDNNIISDLEKFGIETSFITLHVGAGTFQPIRTSSIEKHIMHSEQYHVPQNTIEKIKTARSSGNKIIAVGTTTARALESASLINNNYDCINRTILEETNGETQLYIRPGYKFRIIDNLITNFHLPKSTLLLLVAALTGQDTIHEAYQHAIKEKYRFFSYGDAMFIEPSI</sequence>
<dbReference type="HOGENOM" id="CLU_039110_1_0_4"/>
<dbReference type="RefSeq" id="WP_015238961.1">
    <property type="nucleotide sequence ID" value="NC_020283.1"/>
</dbReference>
<dbReference type="FunFam" id="3.40.1780.10:FF:000001">
    <property type="entry name" value="S-adenosylmethionine:tRNA ribosyltransferase-isomerase"/>
    <property type="match status" value="1"/>
</dbReference>
<dbReference type="NCBIfam" id="TIGR00113">
    <property type="entry name" value="queA"/>
    <property type="match status" value="1"/>
</dbReference>
<comment type="pathway">
    <text evidence="2 13">tRNA modification; tRNA-queuosine biosynthesis.</text>
</comment>
<evidence type="ECO:0000313" key="15">
    <source>
        <dbReference type="Proteomes" id="UP000011686"/>
    </source>
</evidence>
<evidence type="ECO:0000256" key="6">
    <source>
        <dbReference type="ARBA" id="ARBA00022691"/>
    </source>
</evidence>
<dbReference type="AlphaFoldDB" id="M1L3U9"/>
<evidence type="ECO:0000256" key="4">
    <source>
        <dbReference type="ARBA" id="ARBA00022490"/>
    </source>
</evidence>
<dbReference type="STRING" id="1208918.CDEE_0348"/>
<dbReference type="KEGG" id="kct:CDEE_0348"/>